<organism evidence="1 2">
    <name type="scientific">Actinophytocola oryzae</name>
    <dbReference type="NCBI Taxonomy" id="502181"/>
    <lineage>
        <taxon>Bacteria</taxon>
        <taxon>Bacillati</taxon>
        <taxon>Actinomycetota</taxon>
        <taxon>Actinomycetes</taxon>
        <taxon>Pseudonocardiales</taxon>
        <taxon>Pseudonocardiaceae</taxon>
    </lineage>
</organism>
<dbReference type="AlphaFoldDB" id="A0A4R7UXC0"/>
<dbReference type="EMBL" id="SOCP01000020">
    <property type="protein sequence ID" value="TDV41459.1"/>
    <property type="molecule type" value="Genomic_DNA"/>
</dbReference>
<protein>
    <submittedName>
        <fullName evidence="1">Uncharacterized protein</fullName>
    </submittedName>
</protein>
<keyword evidence="2" id="KW-1185">Reference proteome</keyword>
<proteinExistence type="predicted"/>
<accession>A0A4R7UXC0</accession>
<evidence type="ECO:0000313" key="1">
    <source>
        <dbReference type="EMBL" id="TDV41459.1"/>
    </source>
</evidence>
<gene>
    <name evidence="1" type="ORF">CLV71_120149</name>
</gene>
<comment type="caution">
    <text evidence="1">The sequence shown here is derived from an EMBL/GenBank/DDBJ whole genome shotgun (WGS) entry which is preliminary data.</text>
</comment>
<name>A0A4R7UXC0_9PSEU</name>
<dbReference type="Proteomes" id="UP000294927">
    <property type="component" value="Unassembled WGS sequence"/>
</dbReference>
<evidence type="ECO:0000313" key="2">
    <source>
        <dbReference type="Proteomes" id="UP000294927"/>
    </source>
</evidence>
<reference evidence="1 2" key="1">
    <citation type="submission" date="2019-03" db="EMBL/GenBank/DDBJ databases">
        <title>Genomic Encyclopedia of Archaeal and Bacterial Type Strains, Phase II (KMG-II): from individual species to whole genera.</title>
        <authorList>
            <person name="Goeker M."/>
        </authorList>
    </citation>
    <scope>NUCLEOTIDE SEQUENCE [LARGE SCALE GENOMIC DNA]</scope>
    <source>
        <strain evidence="1 2">DSM 45499</strain>
    </source>
</reference>
<sequence length="104" mass="11178">MLPTLDADTRLLIAPYSGPFGAGGDYADAHDARVGKPLDDWATSHERQLILVEGLQVTVYGARGAGVGPTTIPELRQVTALSRRVVVGDLRGQVLRRDRSGRRG</sequence>